<dbReference type="GO" id="GO:0045490">
    <property type="term" value="P:pectin catabolic process"/>
    <property type="evidence" value="ECO:0007669"/>
    <property type="project" value="TreeGrafter"/>
</dbReference>
<evidence type="ECO:0000256" key="1">
    <source>
        <dbReference type="ARBA" id="ARBA00001695"/>
    </source>
</evidence>
<comment type="similarity">
    <text evidence="2 6">Belongs to the glycosyl hydrolase 53 family.</text>
</comment>
<dbReference type="OrthoDB" id="9768786at2"/>
<dbReference type="Pfam" id="PF07745">
    <property type="entry name" value="Glyco_hydro_53"/>
    <property type="match status" value="1"/>
</dbReference>
<protein>
    <recommendedName>
        <fullName evidence="3 6">Arabinogalactan endo-beta-1,4-galactanase</fullName>
        <ecNumber evidence="3 6">3.2.1.89</ecNumber>
    </recommendedName>
</protein>
<feature type="signal peptide" evidence="6">
    <location>
        <begin position="1"/>
        <end position="20"/>
    </location>
</feature>
<sequence length="358" mass="40361">MKRCLSYILAFILFTSCNSSDDATQQQEQLPETSFFIKGVDASSIPQVRQSGIEMLNTAGHSEDMLTTLKNAGVNTIRIRLWKNPEDNHSSFQEVKAFASEVKSMGMKVWLTVHYSDTWADPGSQTKPVVWQDLDFATLQQEVYNYTAQIVTEIQPDYIQIGNEINSGFLFPEGNITNLSQFTTLLSKGISAVRDTSEDCKIILHYAGYEGAQSFYSELIELDYDIIGLSYYPVWHGKDLTEFQNNITTLANQYNKEIVIAETAYPFTLDWNDYTNNIIGSEDQLLPQYTPTATGQKEYLQKIKQIIAQESKGIGFCYWGAELVAFNGPTATDGSATENLAFWDFNNTALPVLEVYQD</sequence>
<feature type="chain" id="PRO_5016476847" description="Arabinogalactan endo-beta-1,4-galactanase" evidence="6">
    <location>
        <begin position="21"/>
        <end position="358"/>
    </location>
</feature>
<dbReference type="GO" id="GO:0031218">
    <property type="term" value="F:arabinogalactan endo-1,4-beta-galactosidase activity"/>
    <property type="evidence" value="ECO:0007669"/>
    <property type="project" value="UniProtKB-EC"/>
</dbReference>
<name>A0A345HF99_9FLAO</name>
<keyword evidence="4 6" id="KW-0378">Hydrolase</keyword>
<dbReference type="RefSeq" id="WP_114679016.1">
    <property type="nucleotide sequence ID" value="NZ_CP031188.1"/>
</dbReference>
<evidence type="ECO:0000256" key="6">
    <source>
        <dbReference type="RuleBase" id="RU361192"/>
    </source>
</evidence>
<dbReference type="KEGG" id="fat:DVK85_08305"/>
<dbReference type="InterPro" id="IPR017853">
    <property type="entry name" value="GH"/>
</dbReference>
<proteinExistence type="inferred from homology"/>
<evidence type="ECO:0000256" key="3">
    <source>
        <dbReference type="ARBA" id="ARBA00012556"/>
    </source>
</evidence>
<gene>
    <name evidence="7" type="ORF">DVK85_08305</name>
</gene>
<evidence type="ECO:0000256" key="5">
    <source>
        <dbReference type="ARBA" id="ARBA00023295"/>
    </source>
</evidence>
<dbReference type="EMBL" id="CP031188">
    <property type="protein sequence ID" value="AXG75259.1"/>
    <property type="molecule type" value="Genomic_DNA"/>
</dbReference>
<dbReference type="PANTHER" id="PTHR34983">
    <property type="entry name" value="ARABINOGALACTAN ENDO-BETA-1,4-GALACTANASE A"/>
    <property type="match status" value="1"/>
</dbReference>
<keyword evidence="6" id="KW-0732">Signal</keyword>
<dbReference type="GO" id="GO:0015926">
    <property type="term" value="F:glucosidase activity"/>
    <property type="evidence" value="ECO:0007669"/>
    <property type="project" value="InterPro"/>
</dbReference>
<dbReference type="EC" id="3.2.1.89" evidence="3 6"/>
<dbReference type="Gene3D" id="3.20.20.80">
    <property type="entry name" value="Glycosidases"/>
    <property type="match status" value="1"/>
</dbReference>
<dbReference type="InterPro" id="IPR011683">
    <property type="entry name" value="Glyco_hydro_53"/>
</dbReference>
<dbReference type="PANTHER" id="PTHR34983:SF1">
    <property type="entry name" value="ARABINOGALACTAN ENDO-BETA-1,4-GALACTANASE A"/>
    <property type="match status" value="1"/>
</dbReference>
<dbReference type="PROSITE" id="PS51257">
    <property type="entry name" value="PROKAR_LIPOPROTEIN"/>
    <property type="match status" value="1"/>
</dbReference>
<keyword evidence="5 6" id="KW-0326">Glycosidase</keyword>
<dbReference type="AlphaFoldDB" id="A0A345HF99"/>
<organism evidence="7 8">
    <name type="scientific">Flavobacterium arcticum</name>
    <dbReference type="NCBI Taxonomy" id="1784713"/>
    <lineage>
        <taxon>Bacteria</taxon>
        <taxon>Pseudomonadati</taxon>
        <taxon>Bacteroidota</taxon>
        <taxon>Flavobacteriia</taxon>
        <taxon>Flavobacteriales</taxon>
        <taxon>Flavobacteriaceae</taxon>
        <taxon>Flavobacterium</taxon>
    </lineage>
</organism>
<dbReference type="Proteomes" id="UP000253951">
    <property type="component" value="Chromosome"/>
</dbReference>
<evidence type="ECO:0000256" key="2">
    <source>
        <dbReference type="ARBA" id="ARBA00010687"/>
    </source>
</evidence>
<evidence type="ECO:0000313" key="7">
    <source>
        <dbReference type="EMBL" id="AXG75259.1"/>
    </source>
</evidence>
<dbReference type="SUPFAM" id="SSF51445">
    <property type="entry name" value="(Trans)glycosidases"/>
    <property type="match status" value="1"/>
</dbReference>
<evidence type="ECO:0000256" key="4">
    <source>
        <dbReference type="ARBA" id="ARBA00022801"/>
    </source>
</evidence>
<keyword evidence="8" id="KW-1185">Reference proteome</keyword>
<evidence type="ECO:0000313" key="8">
    <source>
        <dbReference type="Proteomes" id="UP000253951"/>
    </source>
</evidence>
<comment type="catalytic activity">
    <reaction evidence="1 6">
        <text>The enzyme specifically hydrolyzes (1-&gt;4)-beta-D-galactosidic linkages in type I arabinogalactans.</text>
        <dbReference type="EC" id="3.2.1.89"/>
    </reaction>
</comment>
<reference evidence="7 8" key="1">
    <citation type="submission" date="2018-07" db="EMBL/GenBank/DDBJ databases">
        <title>Complete genome sequence of Flavobacterium arcticum type strain SM1502T.</title>
        <authorList>
            <person name="Li Y."/>
            <person name="Li D.-D."/>
        </authorList>
    </citation>
    <scope>NUCLEOTIDE SEQUENCE [LARGE SCALE GENOMIC DNA]</scope>
    <source>
        <strain evidence="7 8">SM1502</strain>
    </source>
</reference>
<accession>A0A345HF99</accession>